<sequence length="167" mass="18998">MFAARQVTRNAPRFAAQLRNPMQRRFASTAENEFIAERQHIKEHAKGTTGEKVLECAGCVGSRPNRLTKDESAVVPALAIAGANAYWLWSEHWEHWSHLPPLPERTEYPYQNIRTKNYQWGNGDKVNRCPPTYSIDGILISMADYLVKFIRGSTHGIHILQPSTVCH</sequence>
<proteinExistence type="predicted"/>
<keyword evidence="4" id="KW-0496">Mitochondrion</keyword>
<dbReference type="InterPro" id="IPR036418">
    <property type="entry name" value="Cyt_c_oxidase_su6a_sf"/>
</dbReference>
<dbReference type="EMBL" id="KY624604">
    <property type="protein sequence ID" value="AST15028.1"/>
    <property type="molecule type" value="Genomic_DNA"/>
</dbReference>
<evidence type="ECO:0000256" key="4">
    <source>
        <dbReference type="ARBA" id="ARBA00023128"/>
    </source>
</evidence>
<keyword evidence="5" id="KW-0472">Membrane</keyword>
<name>A0A223FZ53_TRISN</name>
<keyword evidence="3" id="KW-0809">Transit peptide</keyword>
<dbReference type="GO" id="GO:0005743">
    <property type="term" value="C:mitochondrial inner membrane"/>
    <property type="evidence" value="ECO:0007669"/>
    <property type="project" value="UniProtKB-SubCell"/>
</dbReference>
<dbReference type="EMBL" id="KY624603">
    <property type="protein sequence ID" value="AST15019.1"/>
    <property type="molecule type" value="Genomic_DNA"/>
</dbReference>
<reference evidence="6" key="1">
    <citation type="submission" date="2017-02" db="EMBL/GenBank/DDBJ databases">
        <title>Direct repeat-mediated elimination of the MAT1-2 locus is responsible for unidirectional mating-type switching in Chromocrea spinulosa.</title>
        <authorList>
            <person name="Yun S.-H."/>
        </authorList>
    </citation>
    <scope>NUCLEOTIDE SEQUENCE</scope>
    <source>
        <strain evidence="7">Cs23</strain>
        <strain evidence="6">Cs27</strain>
    </source>
</reference>
<protein>
    <submittedName>
        <fullName evidence="6">Cox13</fullName>
    </submittedName>
</protein>
<dbReference type="InterPro" id="IPR001349">
    <property type="entry name" value="Cyt_c_oxidase_su6a"/>
</dbReference>
<dbReference type="SUPFAM" id="SSF81411">
    <property type="entry name" value="Mitochondrial cytochrome c oxidase subunit VIa"/>
    <property type="match status" value="1"/>
</dbReference>
<evidence type="ECO:0000256" key="3">
    <source>
        <dbReference type="ARBA" id="ARBA00022946"/>
    </source>
</evidence>
<keyword evidence="2" id="KW-0999">Mitochondrion inner membrane</keyword>
<comment type="subcellular location">
    <subcellularLocation>
        <location evidence="1">Mitochondrion inner membrane</location>
    </subcellularLocation>
</comment>
<dbReference type="AlphaFoldDB" id="A0A223FZ53"/>
<evidence type="ECO:0000256" key="1">
    <source>
        <dbReference type="ARBA" id="ARBA00004273"/>
    </source>
</evidence>
<evidence type="ECO:0000256" key="5">
    <source>
        <dbReference type="ARBA" id="ARBA00023136"/>
    </source>
</evidence>
<evidence type="ECO:0000256" key="2">
    <source>
        <dbReference type="ARBA" id="ARBA00022792"/>
    </source>
</evidence>
<organism evidence="6">
    <name type="scientific">Trichoderma spinulosum</name>
    <name type="common">Hypocrea spinulosa</name>
    <dbReference type="NCBI Taxonomy" id="1491020"/>
    <lineage>
        <taxon>Eukaryota</taxon>
        <taxon>Fungi</taxon>
        <taxon>Dikarya</taxon>
        <taxon>Ascomycota</taxon>
        <taxon>Pezizomycotina</taxon>
        <taxon>Sordariomycetes</taxon>
        <taxon>Hypocreomycetidae</taxon>
        <taxon>Hypocreales</taxon>
        <taxon>Hypocreaceae</taxon>
        <taxon>Trichoderma</taxon>
    </lineage>
</organism>
<evidence type="ECO:0000313" key="7">
    <source>
        <dbReference type="EMBL" id="AST15028.1"/>
    </source>
</evidence>
<dbReference type="Pfam" id="PF02046">
    <property type="entry name" value="COX6A"/>
    <property type="match status" value="1"/>
</dbReference>
<evidence type="ECO:0000313" key="6">
    <source>
        <dbReference type="EMBL" id="AST15019.1"/>
    </source>
</evidence>
<accession>A0A223FZ53</accession>
<dbReference type="Gene3D" id="4.10.95.10">
    <property type="entry name" value="Cytochrome c oxidase, subunit VIa"/>
    <property type="match status" value="1"/>
</dbReference>